<dbReference type="AlphaFoldDB" id="T1BKU6"/>
<feature type="domain" description="SAM-dependent MTase RsmB/NOP-type" evidence="13">
    <location>
        <begin position="84"/>
        <end position="355"/>
    </location>
</feature>
<dbReference type="GO" id="GO:0070475">
    <property type="term" value="P:rRNA base methylation"/>
    <property type="evidence" value="ECO:0007669"/>
    <property type="project" value="TreeGrafter"/>
</dbReference>
<dbReference type="Gene3D" id="3.40.50.150">
    <property type="entry name" value="Vaccinia Virus protein VP39"/>
    <property type="match status" value="1"/>
</dbReference>
<accession>T1BKU6</accession>
<dbReference type="InterPro" id="IPR023267">
    <property type="entry name" value="RCMT"/>
</dbReference>
<dbReference type="InterPro" id="IPR054728">
    <property type="entry name" value="RsmB-like_ferredoxin"/>
</dbReference>
<dbReference type="PROSITE" id="PS51686">
    <property type="entry name" value="SAM_MT_RSMB_NOP"/>
    <property type="match status" value="1"/>
</dbReference>
<dbReference type="FunFam" id="3.30.70.1170:FF:000002">
    <property type="entry name" value="Ribosomal RNA small subunit methyltransferase B"/>
    <property type="match status" value="1"/>
</dbReference>
<keyword evidence="4" id="KW-0963">Cytoplasm</keyword>
<evidence type="ECO:0000256" key="11">
    <source>
        <dbReference type="ARBA" id="ARBA00031088"/>
    </source>
</evidence>
<dbReference type="GO" id="GO:0005829">
    <property type="term" value="C:cytosol"/>
    <property type="evidence" value="ECO:0007669"/>
    <property type="project" value="TreeGrafter"/>
</dbReference>
<proteinExistence type="predicted"/>
<dbReference type="PANTHER" id="PTHR22807:SF61">
    <property type="entry name" value="NOL1_NOP2_SUN FAMILY PROTEIN _ ANTITERMINATION NUSB DOMAIN-CONTAINING PROTEIN"/>
    <property type="match status" value="1"/>
</dbReference>
<dbReference type="SUPFAM" id="SSF48013">
    <property type="entry name" value="NusB-like"/>
    <property type="match status" value="1"/>
</dbReference>
<keyword evidence="9" id="KW-0694">RNA-binding</keyword>
<dbReference type="GO" id="GO:0006355">
    <property type="term" value="P:regulation of DNA-templated transcription"/>
    <property type="evidence" value="ECO:0007669"/>
    <property type="project" value="InterPro"/>
</dbReference>
<keyword evidence="5" id="KW-0698">rRNA processing</keyword>
<dbReference type="NCBIfam" id="TIGR00563">
    <property type="entry name" value="rsmB"/>
    <property type="match status" value="1"/>
</dbReference>
<gene>
    <name evidence="14" type="ORF">B1B_09953</name>
</gene>
<evidence type="ECO:0000256" key="6">
    <source>
        <dbReference type="ARBA" id="ARBA00022603"/>
    </source>
</evidence>
<dbReference type="InterPro" id="IPR001678">
    <property type="entry name" value="MeTrfase_RsmB-F_NOP2_dom"/>
</dbReference>
<dbReference type="PANTHER" id="PTHR22807">
    <property type="entry name" value="NOP2 YEAST -RELATED NOL1/NOP2/FMU SUN DOMAIN-CONTAINING"/>
    <property type="match status" value="1"/>
</dbReference>
<evidence type="ECO:0000256" key="7">
    <source>
        <dbReference type="ARBA" id="ARBA00022679"/>
    </source>
</evidence>
<evidence type="ECO:0000256" key="8">
    <source>
        <dbReference type="ARBA" id="ARBA00022691"/>
    </source>
</evidence>
<sequence length="356" mass="39366">MSALYQLLYLRVPTHATVHENVTAAKILGMARAAPLVNAILRRTIRERDSLVQILDESEVGRYAYPPWWINEVKADWPGEWEPLLLAGNTRAPMTLRVNLTRMTRNAYQRELTAAGFSALDGSIAPTAIRLDRPCAVDHLPGFAAGWVSVQDEAAQLATPFLDPQPGMRVLDACSAPGGKTAHLLEYTEGNIQLDAVDNDPERLRRVHATIQRIGCGTARLIPADATCPEEFFTGDPYDRILLDAPCSGSGIVRRHPDIKITRTRTSVERAQTLQARLLEAIWPLLGVSGRLLYVTCSIFECENDRVIGSFIARHPDAVCEGFPDNRLAETKFGVASRTGRDECDGFYFARLQKSG</sequence>
<dbReference type="InterPro" id="IPR004573">
    <property type="entry name" value="rRNA_ssu_MeTfrase_B"/>
</dbReference>
<dbReference type="InterPro" id="IPR006027">
    <property type="entry name" value="NusB_RsmB_TIM44"/>
</dbReference>
<comment type="caution">
    <text evidence="14">The sequence shown here is derived from an EMBL/GenBank/DDBJ whole genome shotgun (WGS) entry which is preliminary data.</text>
</comment>
<dbReference type="FunFam" id="3.40.50.150:FF:000022">
    <property type="entry name" value="Ribosomal RNA small subunit methyltransferase B"/>
    <property type="match status" value="1"/>
</dbReference>
<dbReference type="Gene3D" id="1.10.940.10">
    <property type="entry name" value="NusB-like"/>
    <property type="match status" value="1"/>
</dbReference>
<evidence type="ECO:0000256" key="1">
    <source>
        <dbReference type="ARBA" id="ARBA00002724"/>
    </source>
</evidence>
<evidence type="ECO:0000256" key="10">
    <source>
        <dbReference type="ARBA" id="ARBA00030399"/>
    </source>
</evidence>
<comment type="subcellular location">
    <subcellularLocation>
        <location evidence="2">Cytoplasm</location>
    </subcellularLocation>
</comment>
<comment type="catalytic activity">
    <reaction evidence="12">
        <text>cytidine(967) in 16S rRNA + S-adenosyl-L-methionine = 5-methylcytidine(967) in 16S rRNA + S-adenosyl-L-homocysteine + H(+)</text>
        <dbReference type="Rhea" id="RHEA:42748"/>
        <dbReference type="Rhea" id="RHEA-COMP:10219"/>
        <dbReference type="Rhea" id="RHEA-COMP:10220"/>
        <dbReference type="ChEBI" id="CHEBI:15378"/>
        <dbReference type="ChEBI" id="CHEBI:57856"/>
        <dbReference type="ChEBI" id="CHEBI:59789"/>
        <dbReference type="ChEBI" id="CHEBI:74483"/>
        <dbReference type="ChEBI" id="CHEBI:82748"/>
        <dbReference type="EC" id="2.1.1.176"/>
    </reaction>
</comment>
<dbReference type="InterPro" id="IPR035926">
    <property type="entry name" value="NusB-like_sf"/>
</dbReference>
<dbReference type="InterPro" id="IPR029063">
    <property type="entry name" value="SAM-dependent_MTases_sf"/>
</dbReference>
<dbReference type="PRINTS" id="PR02008">
    <property type="entry name" value="RCMTFAMILY"/>
</dbReference>
<dbReference type="Pfam" id="PF22458">
    <property type="entry name" value="RsmF-B_ferredox"/>
    <property type="match status" value="1"/>
</dbReference>
<evidence type="ECO:0000256" key="3">
    <source>
        <dbReference type="ARBA" id="ARBA00012140"/>
    </source>
</evidence>
<evidence type="ECO:0000256" key="4">
    <source>
        <dbReference type="ARBA" id="ARBA00022490"/>
    </source>
</evidence>
<dbReference type="Gene3D" id="3.30.70.1170">
    <property type="entry name" value="Sun protein, domain 3"/>
    <property type="match status" value="1"/>
</dbReference>
<reference evidence="14" key="2">
    <citation type="journal article" date="2014" name="ISME J.">
        <title>Microbial stratification in low pH oxic and suboxic macroscopic growths along an acid mine drainage.</title>
        <authorList>
            <person name="Mendez-Garcia C."/>
            <person name="Mesa V."/>
            <person name="Sprenger R.R."/>
            <person name="Richter M."/>
            <person name="Diez M.S."/>
            <person name="Solano J."/>
            <person name="Bargiela R."/>
            <person name="Golyshina O.V."/>
            <person name="Manteca A."/>
            <person name="Ramos J.L."/>
            <person name="Gallego J.R."/>
            <person name="Llorente I."/>
            <person name="Martins Dos Santos V.A."/>
            <person name="Jensen O.N."/>
            <person name="Pelaez A.I."/>
            <person name="Sanchez J."/>
            <person name="Ferrer M."/>
        </authorList>
    </citation>
    <scope>NUCLEOTIDE SEQUENCE</scope>
</reference>
<protein>
    <recommendedName>
        <fullName evidence="3">16S rRNA (cytosine(967)-C(5))-methyltransferase</fullName>
        <ecNumber evidence="3">2.1.1.176</ecNumber>
    </recommendedName>
    <alternativeName>
        <fullName evidence="10">16S rRNA m5C967 methyltransferase</fullName>
    </alternativeName>
    <alternativeName>
        <fullName evidence="11">rRNA (cytosine-C(5)-)-methyltransferase RsmB</fullName>
    </alternativeName>
</protein>
<dbReference type="EMBL" id="AUZY01006569">
    <property type="protein sequence ID" value="EQD53934.1"/>
    <property type="molecule type" value="Genomic_DNA"/>
</dbReference>
<organism evidence="14">
    <name type="scientific">mine drainage metagenome</name>
    <dbReference type="NCBI Taxonomy" id="410659"/>
    <lineage>
        <taxon>unclassified sequences</taxon>
        <taxon>metagenomes</taxon>
        <taxon>ecological metagenomes</taxon>
    </lineage>
</organism>
<evidence type="ECO:0000256" key="5">
    <source>
        <dbReference type="ARBA" id="ARBA00022552"/>
    </source>
</evidence>
<dbReference type="SUPFAM" id="SSF53335">
    <property type="entry name" value="S-adenosyl-L-methionine-dependent methyltransferases"/>
    <property type="match status" value="1"/>
</dbReference>
<keyword evidence="6" id="KW-0489">Methyltransferase</keyword>
<dbReference type="GO" id="GO:0009383">
    <property type="term" value="F:rRNA (cytosine-C5-)-methyltransferase activity"/>
    <property type="evidence" value="ECO:0007669"/>
    <property type="project" value="TreeGrafter"/>
</dbReference>
<evidence type="ECO:0000256" key="12">
    <source>
        <dbReference type="ARBA" id="ARBA00047283"/>
    </source>
</evidence>
<keyword evidence="8" id="KW-0949">S-adenosyl-L-methionine</keyword>
<dbReference type="EC" id="2.1.1.176" evidence="3"/>
<evidence type="ECO:0000313" key="14">
    <source>
        <dbReference type="EMBL" id="EQD53934.1"/>
    </source>
</evidence>
<dbReference type="CDD" id="cd02440">
    <property type="entry name" value="AdoMet_MTases"/>
    <property type="match status" value="1"/>
</dbReference>
<evidence type="ECO:0000256" key="9">
    <source>
        <dbReference type="ARBA" id="ARBA00022884"/>
    </source>
</evidence>
<evidence type="ECO:0000256" key="2">
    <source>
        <dbReference type="ARBA" id="ARBA00004496"/>
    </source>
</evidence>
<reference evidence="14" key="1">
    <citation type="submission" date="2013-08" db="EMBL/GenBank/DDBJ databases">
        <authorList>
            <person name="Mendez C."/>
            <person name="Richter M."/>
            <person name="Ferrer M."/>
            <person name="Sanchez J."/>
        </authorList>
    </citation>
    <scope>NUCLEOTIDE SEQUENCE</scope>
</reference>
<dbReference type="Pfam" id="PF01189">
    <property type="entry name" value="Methyltr_RsmB-F"/>
    <property type="match status" value="1"/>
</dbReference>
<name>T1BKU6_9ZZZZ</name>
<keyword evidence="7" id="KW-0808">Transferase</keyword>
<dbReference type="InterPro" id="IPR049560">
    <property type="entry name" value="MeTrfase_RsmB-F_NOP2_cat"/>
</dbReference>
<dbReference type="NCBIfam" id="NF008149">
    <property type="entry name" value="PRK10901.1"/>
    <property type="match status" value="1"/>
</dbReference>
<dbReference type="GO" id="GO:0003723">
    <property type="term" value="F:RNA binding"/>
    <property type="evidence" value="ECO:0007669"/>
    <property type="project" value="UniProtKB-KW"/>
</dbReference>
<evidence type="ECO:0000259" key="13">
    <source>
        <dbReference type="PROSITE" id="PS51686"/>
    </source>
</evidence>
<dbReference type="Pfam" id="PF01029">
    <property type="entry name" value="NusB"/>
    <property type="match status" value="1"/>
</dbReference>
<comment type="function">
    <text evidence="1">Specifically methylates the cytosine at position 967 (m5C967) of 16S rRNA.</text>
</comment>